<organism evidence="7 8">
    <name type="scientific">Mycobacterium parmense</name>
    <dbReference type="NCBI Taxonomy" id="185642"/>
    <lineage>
        <taxon>Bacteria</taxon>
        <taxon>Bacillati</taxon>
        <taxon>Actinomycetota</taxon>
        <taxon>Actinomycetes</taxon>
        <taxon>Mycobacteriales</taxon>
        <taxon>Mycobacteriaceae</taxon>
        <taxon>Mycobacterium</taxon>
        <taxon>Mycobacterium simiae complex</taxon>
    </lineage>
</organism>
<evidence type="ECO:0000256" key="5">
    <source>
        <dbReference type="ARBA" id="ARBA00022989"/>
    </source>
</evidence>
<keyword evidence="8" id="KW-1185">Reference proteome</keyword>
<evidence type="ECO:0000256" key="2">
    <source>
        <dbReference type="ARBA" id="ARBA00007531"/>
    </source>
</evidence>
<protein>
    <submittedName>
        <fullName evidence="7">Uncharacterized protein</fullName>
    </submittedName>
</protein>
<evidence type="ECO:0000313" key="8">
    <source>
        <dbReference type="Proteomes" id="UP000467105"/>
    </source>
</evidence>
<name>A0A7I7YRB8_9MYCO</name>
<proteinExistence type="inferred from homology"/>
<dbReference type="GO" id="GO:0005886">
    <property type="term" value="C:plasma membrane"/>
    <property type="evidence" value="ECO:0007669"/>
    <property type="project" value="UniProtKB-SubCell"/>
</dbReference>
<sequence length="112" mass="11486">MTTHLRGPAVALAVGVGFANACGAAHAMPQMPEVRYEVSGPGVAQYISYETDAGQLHVVNAPLPWSTQFTGFGGEVFTLSAQGAGALRCRILVDGNVVSDAQAAGGRTVCTH</sequence>
<keyword evidence="4" id="KW-0812">Transmembrane</keyword>
<dbReference type="AlphaFoldDB" id="A0A7I7YRB8"/>
<accession>A0A7I7YRB8</accession>
<gene>
    <name evidence="7" type="ORF">MPRM_07840</name>
</gene>
<dbReference type="Proteomes" id="UP000467105">
    <property type="component" value="Chromosome"/>
</dbReference>
<evidence type="ECO:0000256" key="4">
    <source>
        <dbReference type="ARBA" id="ARBA00022692"/>
    </source>
</evidence>
<comment type="subcellular location">
    <subcellularLocation>
        <location evidence="1">Cell membrane</location>
    </subcellularLocation>
</comment>
<dbReference type="Gene3D" id="2.60.40.2880">
    <property type="entry name" value="MmpS1-5, C-terminal soluble domain"/>
    <property type="match status" value="1"/>
</dbReference>
<dbReference type="OrthoDB" id="3694999at2"/>
<comment type="similarity">
    <text evidence="2">Belongs to the MmpS family.</text>
</comment>
<keyword evidence="6" id="KW-0472">Membrane</keyword>
<keyword evidence="5" id="KW-1133">Transmembrane helix</keyword>
<keyword evidence="3" id="KW-1003">Cell membrane</keyword>
<dbReference type="Pfam" id="PF05423">
    <property type="entry name" value="Mycobact_memb"/>
    <property type="match status" value="1"/>
</dbReference>
<dbReference type="EMBL" id="AP022614">
    <property type="protein sequence ID" value="BBZ43503.1"/>
    <property type="molecule type" value="Genomic_DNA"/>
</dbReference>
<dbReference type="InterPro" id="IPR038468">
    <property type="entry name" value="MmpS_C"/>
</dbReference>
<evidence type="ECO:0000256" key="3">
    <source>
        <dbReference type="ARBA" id="ARBA00022475"/>
    </source>
</evidence>
<evidence type="ECO:0000313" key="7">
    <source>
        <dbReference type="EMBL" id="BBZ43503.1"/>
    </source>
</evidence>
<reference evidence="7 8" key="1">
    <citation type="journal article" date="2019" name="Emerg. Microbes Infect.">
        <title>Comprehensive subspecies identification of 175 nontuberculous mycobacteria species based on 7547 genomic profiles.</title>
        <authorList>
            <person name="Matsumoto Y."/>
            <person name="Kinjo T."/>
            <person name="Motooka D."/>
            <person name="Nabeya D."/>
            <person name="Jung N."/>
            <person name="Uechi K."/>
            <person name="Horii T."/>
            <person name="Iida T."/>
            <person name="Fujita J."/>
            <person name="Nakamura S."/>
        </authorList>
    </citation>
    <scope>NUCLEOTIDE SEQUENCE [LARGE SCALE GENOMIC DNA]</scope>
    <source>
        <strain evidence="7 8">JCM 14742</strain>
    </source>
</reference>
<evidence type="ECO:0000256" key="6">
    <source>
        <dbReference type="ARBA" id="ARBA00023136"/>
    </source>
</evidence>
<dbReference type="RefSeq" id="WP_085271300.1">
    <property type="nucleotide sequence ID" value="NZ_AP022614.1"/>
</dbReference>
<dbReference type="InterPro" id="IPR008693">
    <property type="entry name" value="MmpS"/>
</dbReference>
<evidence type="ECO:0000256" key="1">
    <source>
        <dbReference type="ARBA" id="ARBA00004236"/>
    </source>
</evidence>